<name>A0A1I7X7Q5_HETBA</name>
<proteinExistence type="predicted"/>
<evidence type="ECO:0000256" key="1">
    <source>
        <dbReference type="SAM" id="MobiDB-lite"/>
    </source>
</evidence>
<evidence type="ECO:0000313" key="3">
    <source>
        <dbReference type="WBParaSite" id="Hba_13657"/>
    </source>
</evidence>
<reference evidence="3" key="1">
    <citation type="submission" date="2016-11" db="UniProtKB">
        <authorList>
            <consortium name="WormBaseParasite"/>
        </authorList>
    </citation>
    <scope>IDENTIFICATION</scope>
</reference>
<evidence type="ECO:0000313" key="2">
    <source>
        <dbReference type="Proteomes" id="UP000095283"/>
    </source>
</evidence>
<accession>A0A1I7X7Q5</accession>
<dbReference type="WBParaSite" id="Hba_13657">
    <property type="protein sequence ID" value="Hba_13657"/>
    <property type="gene ID" value="Hba_13657"/>
</dbReference>
<dbReference type="AlphaFoldDB" id="A0A1I7X7Q5"/>
<sequence length="91" mass="10375">MDKLDPIPPTFKPRRFHWYIRRKDLDELDHTYDQSMEPSTSHGSKASIQPTLKSGRSDSMADYRFCGGGVSAKYLTNMIIIALIQEITIGK</sequence>
<protein>
    <submittedName>
        <fullName evidence="3">Kinase</fullName>
    </submittedName>
</protein>
<feature type="region of interest" description="Disordered" evidence="1">
    <location>
        <begin position="30"/>
        <end position="59"/>
    </location>
</feature>
<feature type="compositionally biased region" description="Polar residues" evidence="1">
    <location>
        <begin position="33"/>
        <end position="54"/>
    </location>
</feature>
<dbReference type="Proteomes" id="UP000095283">
    <property type="component" value="Unplaced"/>
</dbReference>
<keyword evidence="2" id="KW-1185">Reference proteome</keyword>
<organism evidence="2 3">
    <name type="scientific">Heterorhabditis bacteriophora</name>
    <name type="common">Entomopathogenic nematode worm</name>
    <dbReference type="NCBI Taxonomy" id="37862"/>
    <lineage>
        <taxon>Eukaryota</taxon>
        <taxon>Metazoa</taxon>
        <taxon>Ecdysozoa</taxon>
        <taxon>Nematoda</taxon>
        <taxon>Chromadorea</taxon>
        <taxon>Rhabditida</taxon>
        <taxon>Rhabditina</taxon>
        <taxon>Rhabditomorpha</taxon>
        <taxon>Strongyloidea</taxon>
        <taxon>Heterorhabditidae</taxon>
        <taxon>Heterorhabditis</taxon>
    </lineage>
</organism>